<evidence type="ECO:0000313" key="18">
    <source>
        <dbReference type="Proteomes" id="UP001147653"/>
    </source>
</evidence>
<accession>A0A9X3N745</accession>
<reference evidence="17" key="1">
    <citation type="submission" date="2022-10" db="EMBL/GenBank/DDBJ databases">
        <title>The WGS of Solirubrobacter phytolaccae KCTC 29190.</title>
        <authorList>
            <person name="Jiang Z."/>
        </authorList>
    </citation>
    <scope>NUCLEOTIDE SEQUENCE</scope>
    <source>
        <strain evidence="17">KCTC 29190</strain>
    </source>
</reference>
<comment type="subcellular location">
    <subcellularLocation>
        <location evidence="2">Membrane</location>
        <topology evidence="2">Multi-pass membrane protein</topology>
    </subcellularLocation>
</comment>
<keyword evidence="11" id="KW-0902">Two-component regulatory system</keyword>
<keyword evidence="5" id="KW-0808">Transferase</keyword>
<proteinExistence type="predicted"/>
<evidence type="ECO:0000256" key="13">
    <source>
        <dbReference type="SAM" id="Phobius"/>
    </source>
</evidence>
<dbReference type="GO" id="GO:0016020">
    <property type="term" value="C:membrane"/>
    <property type="evidence" value="ECO:0007669"/>
    <property type="project" value="UniProtKB-SubCell"/>
</dbReference>
<dbReference type="InterPro" id="IPR038318">
    <property type="entry name" value="KdpD_sf"/>
</dbReference>
<dbReference type="EMBL" id="JAPDDP010000002">
    <property type="protein sequence ID" value="MDA0178946.1"/>
    <property type="molecule type" value="Genomic_DNA"/>
</dbReference>
<dbReference type="Proteomes" id="UP001147653">
    <property type="component" value="Unassembled WGS sequence"/>
</dbReference>
<feature type="domain" description="Signal transduction histidine kinase subgroup 3 dimerisation and phosphoacceptor" evidence="15">
    <location>
        <begin position="132"/>
        <end position="198"/>
    </location>
</feature>
<dbReference type="RefSeq" id="WP_270023212.1">
    <property type="nucleotide sequence ID" value="NZ_JAPDDP010000002.1"/>
</dbReference>
<organism evidence="17 18">
    <name type="scientific">Solirubrobacter phytolaccae</name>
    <dbReference type="NCBI Taxonomy" id="1404360"/>
    <lineage>
        <taxon>Bacteria</taxon>
        <taxon>Bacillati</taxon>
        <taxon>Actinomycetota</taxon>
        <taxon>Thermoleophilia</taxon>
        <taxon>Solirubrobacterales</taxon>
        <taxon>Solirubrobacteraceae</taxon>
        <taxon>Solirubrobacter</taxon>
    </lineage>
</organism>
<dbReference type="InterPro" id="IPR011712">
    <property type="entry name" value="Sig_transdc_His_kin_sub3_dim/P"/>
</dbReference>
<evidence type="ECO:0000256" key="12">
    <source>
        <dbReference type="ARBA" id="ARBA00023136"/>
    </source>
</evidence>
<keyword evidence="9" id="KW-0067">ATP-binding</keyword>
<evidence type="ECO:0000259" key="16">
    <source>
        <dbReference type="Pfam" id="PF13493"/>
    </source>
</evidence>
<dbReference type="EC" id="2.7.13.3" evidence="3"/>
<dbReference type="PANTHER" id="PTHR24421:SF10">
    <property type="entry name" value="NITRATE_NITRITE SENSOR PROTEIN NARQ"/>
    <property type="match status" value="1"/>
</dbReference>
<dbReference type="GO" id="GO:0046983">
    <property type="term" value="F:protein dimerization activity"/>
    <property type="evidence" value="ECO:0007669"/>
    <property type="project" value="InterPro"/>
</dbReference>
<evidence type="ECO:0000259" key="14">
    <source>
        <dbReference type="Pfam" id="PF02518"/>
    </source>
</evidence>
<name>A0A9X3N745_9ACTN</name>
<dbReference type="Gene3D" id="1.20.120.620">
    <property type="entry name" value="Backbone structure of the membrane domain of e. Coli histidine kinase receptor kdpd"/>
    <property type="match status" value="1"/>
</dbReference>
<keyword evidence="18" id="KW-1185">Reference proteome</keyword>
<dbReference type="Gene3D" id="3.30.565.10">
    <property type="entry name" value="Histidine kinase-like ATPase, C-terminal domain"/>
    <property type="match status" value="1"/>
</dbReference>
<gene>
    <name evidence="17" type="ORF">OJ997_01470</name>
</gene>
<dbReference type="Pfam" id="PF02518">
    <property type="entry name" value="HATPase_c"/>
    <property type="match status" value="1"/>
</dbReference>
<keyword evidence="7" id="KW-0547">Nucleotide-binding</keyword>
<keyword evidence="4" id="KW-0597">Phosphoprotein</keyword>
<dbReference type="InterPro" id="IPR036890">
    <property type="entry name" value="HATPase_C_sf"/>
</dbReference>
<evidence type="ECO:0000256" key="8">
    <source>
        <dbReference type="ARBA" id="ARBA00022777"/>
    </source>
</evidence>
<dbReference type="InterPro" id="IPR050482">
    <property type="entry name" value="Sensor_HK_TwoCompSys"/>
</dbReference>
<dbReference type="PANTHER" id="PTHR24421">
    <property type="entry name" value="NITRATE/NITRITE SENSOR PROTEIN NARX-RELATED"/>
    <property type="match status" value="1"/>
</dbReference>
<evidence type="ECO:0000256" key="2">
    <source>
        <dbReference type="ARBA" id="ARBA00004141"/>
    </source>
</evidence>
<dbReference type="Pfam" id="PF13493">
    <property type="entry name" value="DUF4118"/>
    <property type="match status" value="1"/>
</dbReference>
<dbReference type="InterPro" id="IPR025201">
    <property type="entry name" value="KdpD_TM"/>
</dbReference>
<evidence type="ECO:0000259" key="15">
    <source>
        <dbReference type="Pfam" id="PF07730"/>
    </source>
</evidence>
<evidence type="ECO:0000256" key="3">
    <source>
        <dbReference type="ARBA" id="ARBA00012438"/>
    </source>
</evidence>
<feature type="domain" description="Sensor protein KdpD transmembrane" evidence="16">
    <location>
        <begin position="5"/>
        <end position="111"/>
    </location>
</feature>
<evidence type="ECO:0000256" key="9">
    <source>
        <dbReference type="ARBA" id="ARBA00022840"/>
    </source>
</evidence>
<evidence type="ECO:0000256" key="10">
    <source>
        <dbReference type="ARBA" id="ARBA00022989"/>
    </source>
</evidence>
<dbReference type="Pfam" id="PF07730">
    <property type="entry name" value="HisKA_3"/>
    <property type="match status" value="1"/>
</dbReference>
<evidence type="ECO:0000256" key="5">
    <source>
        <dbReference type="ARBA" id="ARBA00022679"/>
    </source>
</evidence>
<dbReference type="CDD" id="cd16917">
    <property type="entry name" value="HATPase_UhpB-NarQ-NarX-like"/>
    <property type="match status" value="1"/>
</dbReference>
<protein>
    <recommendedName>
        <fullName evidence="3">histidine kinase</fullName>
        <ecNumber evidence="3">2.7.13.3</ecNumber>
    </recommendedName>
</protein>
<evidence type="ECO:0000256" key="4">
    <source>
        <dbReference type="ARBA" id="ARBA00022553"/>
    </source>
</evidence>
<feature type="transmembrane region" description="Helical" evidence="13">
    <location>
        <begin position="47"/>
        <end position="66"/>
    </location>
</feature>
<sequence length="322" mass="33878">MALVLLALAVVAAVTLILYPISEIDPGVSSGVLYVLGVLIVTTTRGLRWGLASAALSLFALDYFHTDPTGGLIEGKSAGDLVAIFTVTLTAVVGAVIADTARRRAVESEERRVRLDEVRDSRARVLAAADRERQRVVRDIHDGAQQRLVHTVVNLKLAVRQLDKDPDAAKAMVQEALENAQRGTDELRELAHGIMPSALTRGGLRAAVGTLTARMPMPVVEEITDERFPAEVEAAAYFAVAEALTNVAKHAQAEEAHVTITPVDGHLQIEIRDDGVGGAFAGGSGLLGLEDRLAAAGGTLRIDSPPGDGTTIAIDLPVDAAG</sequence>
<keyword evidence="8" id="KW-0418">Kinase</keyword>
<evidence type="ECO:0000256" key="7">
    <source>
        <dbReference type="ARBA" id="ARBA00022741"/>
    </source>
</evidence>
<evidence type="ECO:0000313" key="17">
    <source>
        <dbReference type="EMBL" id="MDA0178946.1"/>
    </source>
</evidence>
<dbReference type="GO" id="GO:0005524">
    <property type="term" value="F:ATP binding"/>
    <property type="evidence" value="ECO:0007669"/>
    <property type="project" value="UniProtKB-KW"/>
</dbReference>
<comment type="caution">
    <text evidence="17">The sequence shown here is derived from an EMBL/GenBank/DDBJ whole genome shotgun (WGS) entry which is preliminary data.</text>
</comment>
<keyword evidence="12 13" id="KW-0472">Membrane</keyword>
<dbReference type="GO" id="GO:0000155">
    <property type="term" value="F:phosphorelay sensor kinase activity"/>
    <property type="evidence" value="ECO:0007669"/>
    <property type="project" value="InterPro"/>
</dbReference>
<dbReference type="InterPro" id="IPR003594">
    <property type="entry name" value="HATPase_dom"/>
</dbReference>
<evidence type="ECO:0000256" key="6">
    <source>
        <dbReference type="ARBA" id="ARBA00022692"/>
    </source>
</evidence>
<keyword evidence="6 13" id="KW-0812">Transmembrane</keyword>
<dbReference type="SUPFAM" id="SSF55874">
    <property type="entry name" value="ATPase domain of HSP90 chaperone/DNA topoisomerase II/histidine kinase"/>
    <property type="match status" value="1"/>
</dbReference>
<dbReference type="Gene3D" id="1.20.5.1930">
    <property type="match status" value="1"/>
</dbReference>
<comment type="catalytic activity">
    <reaction evidence="1">
        <text>ATP + protein L-histidine = ADP + protein N-phospho-L-histidine.</text>
        <dbReference type="EC" id="2.7.13.3"/>
    </reaction>
</comment>
<evidence type="ECO:0000256" key="11">
    <source>
        <dbReference type="ARBA" id="ARBA00023012"/>
    </source>
</evidence>
<dbReference type="AlphaFoldDB" id="A0A9X3N745"/>
<keyword evidence="10 13" id="KW-1133">Transmembrane helix</keyword>
<feature type="domain" description="Histidine kinase/HSP90-like ATPase" evidence="14">
    <location>
        <begin position="235"/>
        <end position="319"/>
    </location>
</feature>
<feature type="transmembrane region" description="Helical" evidence="13">
    <location>
        <begin position="78"/>
        <end position="98"/>
    </location>
</feature>
<evidence type="ECO:0000256" key="1">
    <source>
        <dbReference type="ARBA" id="ARBA00000085"/>
    </source>
</evidence>